<feature type="transmembrane region" description="Helical" evidence="6">
    <location>
        <begin position="95"/>
        <end position="114"/>
    </location>
</feature>
<dbReference type="PANTHER" id="PTHR35042">
    <property type="entry name" value="ANTHRONE OXYGENASE ENCC"/>
    <property type="match status" value="1"/>
</dbReference>
<dbReference type="Proteomes" id="UP000663193">
    <property type="component" value="Chromosome 6"/>
</dbReference>
<dbReference type="PANTHER" id="PTHR35042:SF1">
    <property type="entry name" value="DUF1772-DOMAIN-CONTAINING PROTEIN"/>
    <property type="match status" value="1"/>
</dbReference>
<organism evidence="7 8">
    <name type="scientific">Phaeosphaeria nodorum (strain SN15 / ATCC MYA-4574 / FGSC 10173)</name>
    <name type="common">Glume blotch fungus</name>
    <name type="synonym">Parastagonospora nodorum</name>
    <dbReference type="NCBI Taxonomy" id="321614"/>
    <lineage>
        <taxon>Eukaryota</taxon>
        <taxon>Fungi</taxon>
        <taxon>Dikarya</taxon>
        <taxon>Ascomycota</taxon>
        <taxon>Pezizomycotina</taxon>
        <taxon>Dothideomycetes</taxon>
        <taxon>Pleosporomycetidae</taxon>
        <taxon>Pleosporales</taxon>
        <taxon>Pleosporineae</taxon>
        <taxon>Phaeosphaeriaceae</taxon>
        <taxon>Parastagonospora</taxon>
    </lineage>
</organism>
<keyword evidence="3 6" id="KW-1133">Transmembrane helix</keyword>
<feature type="transmembrane region" description="Helical" evidence="6">
    <location>
        <begin position="12"/>
        <end position="36"/>
    </location>
</feature>
<dbReference type="OrthoDB" id="3648235at2759"/>
<evidence type="ECO:0000313" key="7">
    <source>
        <dbReference type="EMBL" id="QRC96051.1"/>
    </source>
</evidence>
<dbReference type="VEuPathDB" id="FungiDB:JI435_056900"/>
<keyword evidence="2 6" id="KW-0812">Transmembrane</keyword>
<name>A0A7U2F047_PHANO</name>
<evidence type="ECO:0000256" key="3">
    <source>
        <dbReference type="ARBA" id="ARBA00022989"/>
    </source>
</evidence>
<comment type="subcellular location">
    <subcellularLocation>
        <location evidence="1">Membrane</location>
        <topology evidence="1">Multi-pass membrane protein</topology>
    </subcellularLocation>
</comment>
<dbReference type="AlphaFoldDB" id="A0A7U2F047"/>
<evidence type="ECO:0000256" key="5">
    <source>
        <dbReference type="ARBA" id="ARBA00034313"/>
    </source>
</evidence>
<evidence type="ECO:0000256" key="1">
    <source>
        <dbReference type="ARBA" id="ARBA00004141"/>
    </source>
</evidence>
<proteinExistence type="inferred from homology"/>
<dbReference type="GO" id="GO:0016020">
    <property type="term" value="C:membrane"/>
    <property type="evidence" value="ECO:0007669"/>
    <property type="project" value="UniProtKB-SubCell"/>
</dbReference>
<sequence>MESSTLTTLVYTLQVIICTGAIFIGGLSSCLSLWVAPLTAQLPPKLLCKQFAQMFTWGEQYLLPSSRLLGGSFLITTILTSQLPRTSDAEIWKTWAVLFCALFTIAPYEIYLIFPINDRVKEIGQEMEKGMGREAEQKKELQELLLKWQFRNFGRVLTPAIVGLIAMTNLVKR</sequence>
<dbReference type="OMA" id="VAWWERV"/>
<accession>A0A7U2F047</accession>
<evidence type="ECO:0000256" key="6">
    <source>
        <dbReference type="SAM" id="Phobius"/>
    </source>
</evidence>
<gene>
    <name evidence="7" type="ORF">JI435_056900</name>
</gene>
<evidence type="ECO:0000256" key="4">
    <source>
        <dbReference type="ARBA" id="ARBA00023136"/>
    </source>
</evidence>
<evidence type="ECO:0000313" key="8">
    <source>
        <dbReference type="Proteomes" id="UP000663193"/>
    </source>
</evidence>
<evidence type="ECO:0000256" key="2">
    <source>
        <dbReference type="ARBA" id="ARBA00022692"/>
    </source>
</evidence>
<comment type="similarity">
    <text evidence="5">Belongs to the anthrone oxygenase family.</text>
</comment>
<dbReference type="EMBL" id="CP069028">
    <property type="protein sequence ID" value="QRC96051.1"/>
    <property type="molecule type" value="Genomic_DNA"/>
</dbReference>
<dbReference type="InterPro" id="IPR013901">
    <property type="entry name" value="Anthrone_oxy"/>
</dbReference>
<reference evidence="8" key="1">
    <citation type="journal article" date="2021" name="BMC Genomics">
        <title>Chromosome-level genome assembly and manually-curated proteome of model necrotroph Parastagonospora nodorum Sn15 reveals a genome-wide trove of candidate effector homologs, and redundancy of virulence-related functions within an accessory chromosome.</title>
        <authorList>
            <person name="Bertazzoni S."/>
            <person name="Jones D.A.B."/>
            <person name="Phan H.T."/>
            <person name="Tan K.-C."/>
            <person name="Hane J.K."/>
        </authorList>
    </citation>
    <scope>NUCLEOTIDE SEQUENCE [LARGE SCALE GENOMIC DNA]</scope>
    <source>
        <strain evidence="8">SN15 / ATCC MYA-4574 / FGSC 10173)</strain>
    </source>
</reference>
<protein>
    <submittedName>
        <fullName evidence="7">Uncharacterized protein</fullName>
    </submittedName>
</protein>
<dbReference type="Pfam" id="PF08592">
    <property type="entry name" value="Anthrone_oxy"/>
    <property type="match status" value="1"/>
</dbReference>
<dbReference type="KEGG" id="pno:SNOG_05690"/>
<keyword evidence="8" id="KW-1185">Reference proteome</keyword>
<dbReference type="RefSeq" id="XP_001796087.1">
    <property type="nucleotide sequence ID" value="XM_001796035.1"/>
</dbReference>
<keyword evidence="4 6" id="KW-0472">Membrane</keyword>